<evidence type="ECO:0008006" key="3">
    <source>
        <dbReference type="Google" id="ProtNLM"/>
    </source>
</evidence>
<dbReference type="AlphaFoldDB" id="A0A2W5R1W9"/>
<gene>
    <name evidence="1" type="ORF">DI563_26825</name>
</gene>
<feature type="non-terminal residue" evidence="1">
    <location>
        <position position="1"/>
    </location>
</feature>
<dbReference type="EMBL" id="QFPP01000550">
    <property type="protein sequence ID" value="PZQ64347.1"/>
    <property type="molecule type" value="Genomic_DNA"/>
</dbReference>
<organism evidence="1 2">
    <name type="scientific">Variovorax paradoxus</name>
    <dbReference type="NCBI Taxonomy" id="34073"/>
    <lineage>
        <taxon>Bacteria</taxon>
        <taxon>Pseudomonadati</taxon>
        <taxon>Pseudomonadota</taxon>
        <taxon>Betaproteobacteria</taxon>
        <taxon>Burkholderiales</taxon>
        <taxon>Comamonadaceae</taxon>
        <taxon>Variovorax</taxon>
    </lineage>
</organism>
<evidence type="ECO:0000313" key="2">
    <source>
        <dbReference type="Proteomes" id="UP000249135"/>
    </source>
</evidence>
<evidence type="ECO:0000313" key="1">
    <source>
        <dbReference type="EMBL" id="PZQ64347.1"/>
    </source>
</evidence>
<comment type="caution">
    <text evidence="1">The sequence shown here is derived from an EMBL/GenBank/DDBJ whole genome shotgun (WGS) entry which is preliminary data.</text>
</comment>
<dbReference type="SUPFAM" id="SSF53850">
    <property type="entry name" value="Periplasmic binding protein-like II"/>
    <property type="match status" value="1"/>
</dbReference>
<protein>
    <recommendedName>
        <fullName evidence="3">LysR family transcriptional regulator</fullName>
    </recommendedName>
</protein>
<sequence length="79" mass="8815">IYVPALVVQPHIDHGELVPALQDYARKDMWLSAAYLQRKHNSAALRALLDFLQTRISARGKFGQASARRARAQRSDSAA</sequence>
<proteinExistence type="predicted"/>
<reference evidence="1 2" key="1">
    <citation type="submission" date="2017-08" db="EMBL/GenBank/DDBJ databases">
        <title>Infants hospitalized years apart are colonized by the same room-sourced microbial strains.</title>
        <authorList>
            <person name="Brooks B."/>
            <person name="Olm M.R."/>
            <person name="Firek B.A."/>
            <person name="Baker R."/>
            <person name="Thomas B.C."/>
            <person name="Morowitz M.J."/>
            <person name="Banfield J.F."/>
        </authorList>
    </citation>
    <scope>NUCLEOTIDE SEQUENCE [LARGE SCALE GENOMIC DNA]</scope>
    <source>
        <strain evidence="1">S2_005_003_R2_41</strain>
    </source>
</reference>
<dbReference type="Gene3D" id="3.40.190.290">
    <property type="match status" value="1"/>
</dbReference>
<dbReference type="Proteomes" id="UP000249135">
    <property type="component" value="Unassembled WGS sequence"/>
</dbReference>
<name>A0A2W5R1W9_VARPD</name>
<accession>A0A2W5R1W9</accession>